<keyword evidence="2" id="KW-1185">Reference proteome</keyword>
<dbReference type="Proteomes" id="UP001500748">
    <property type="component" value="Unassembled WGS sequence"/>
</dbReference>
<name>A0ABP7G5I7_9FLAO</name>
<protein>
    <submittedName>
        <fullName evidence="1">Uncharacterized protein</fullName>
    </submittedName>
</protein>
<comment type="caution">
    <text evidence="1">The sequence shown here is derived from an EMBL/GenBank/DDBJ whole genome shotgun (WGS) entry which is preliminary data.</text>
</comment>
<gene>
    <name evidence="1" type="ORF">GCM10022423_01130</name>
</gene>
<reference evidence="2" key="1">
    <citation type="journal article" date="2019" name="Int. J. Syst. Evol. Microbiol.">
        <title>The Global Catalogue of Microorganisms (GCM) 10K type strain sequencing project: providing services to taxonomists for standard genome sequencing and annotation.</title>
        <authorList>
            <consortium name="The Broad Institute Genomics Platform"/>
            <consortium name="The Broad Institute Genome Sequencing Center for Infectious Disease"/>
            <person name="Wu L."/>
            <person name="Ma J."/>
        </authorList>
    </citation>
    <scope>NUCLEOTIDE SEQUENCE [LARGE SCALE GENOMIC DNA]</scope>
    <source>
        <strain evidence="2">JCM 17337</strain>
    </source>
</reference>
<organism evidence="1 2">
    <name type="scientific">Flavobacterium ginsengiterrae</name>
    <dbReference type="NCBI Taxonomy" id="871695"/>
    <lineage>
        <taxon>Bacteria</taxon>
        <taxon>Pseudomonadati</taxon>
        <taxon>Bacteroidota</taxon>
        <taxon>Flavobacteriia</taxon>
        <taxon>Flavobacteriales</taxon>
        <taxon>Flavobacteriaceae</taxon>
        <taxon>Flavobacterium</taxon>
    </lineage>
</organism>
<dbReference type="EMBL" id="BAABDU010000001">
    <property type="protein sequence ID" value="GAA3755062.1"/>
    <property type="molecule type" value="Genomic_DNA"/>
</dbReference>
<proteinExistence type="predicted"/>
<evidence type="ECO:0000313" key="1">
    <source>
        <dbReference type="EMBL" id="GAA3755062.1"/>
    </source>
</evidence>
<evidence type="ECO:0000313" key="2">
    <source>
        <dbReference type="Proteomes" id="UP001500748"/>
    </source>
</evidence>
<accession>A0ABP7G5I7</accession>
<sequence length="62" mass="7260">MFLQIKYLKIALVNSIEFTDPKYDQPKFSCGFLIKYKDETFTAKHILKIVKPIHVSLKLNSN</sequence>